<comment type="catalytic activity">
    <reaction evidence="8">
        <text>(sulfur carrier)-H + L-cysteine = (sulfur carrier)-SH + L-alanine</text>
        <dbReference type="Rhea" id="RHEA:43892"/>
        <dbReference type="Rhea" id="RHEA-COMP:14737"/>
        <dbReference type="Rhea" id="RHEA-COMP:14739"/>
        <dbReference type="ChEBI" id="CHEBI:29917"/>
        <dbReference type="ChEBI" id="CHEBI:35235"/>
        <dbReference type="ChEBI" id="CHEBI:57972"/>
        <dbReference type="ChEBI" id="CHEBI:64428"/>
        <dbReference type="EC" id="2.8.1.7"/>
    </reaction>
</comment>
<dbReference type="Gene3D" id="3.40.640.10">
    <property type="entry name" value="Type I PLP-dependent aspartate aminotransferase-like (Major domain)"/>
    <property type="match status" value="1"/>
</dbReference>
<proteinExistence type="inferred from homology"/>
<evidence type="ECO:0000313" key="11">
    <source>
        <dbReference type="Proteomes" id="UP000612585"/>
    </source>
</evidence>
<evidence type="ECO:0000259" key="9">
    <source>
        <dbReference type="Pfam" id="PF00266"/>
    </source>
</evidence>
<dbReference type="InterPro" id="IPR015422">
    <property type="entry name" value="PyrdxlP-dep_Trfase_small"/>
</dbReference>
<comment type="caution">
    <text evidence="10">The sequence shown here is derived from an EMBL/GenBank/DDBJ whole genome shotgun (WGS) entry which is preliminary data.</text>
</comment>
<evidence type="ECO:0000256" key="4">
    <source>
        <dbReference type="ARBA" id="ARBA00022723"/>
    </source>
</evidence>
<dbReference type="SUPFAM" id="SSF53383">
    <property type="entry name" value="PLP-dependent transferases"/>
    <property type="match status" value="1"/>
</dbReference>
<feature type="domain" description="Aminotransferase class V" evidence="9">
    <location>
        <begin position="5"/>
        <end position="367"/>
    </location>
</feature>
<gene>
    <name evidence="10" type="ORF">Vau01_108280</name>
</gene>
<dbReference type="Gene3D" id="1.10.260.50">
    <property type="match status" value="1"/>
</dbReference>
<reference evidence="10" key="1">
    <citation type="submission" date="2021-01" db="EMBL/GenBank/DDBJ databases">
        <title>Whole genome shotgun sequence of Virgisporangium aurantiacum NBRC 16421.</title>
        <authorList>
            <person name="Komaki H."/>
            <person name="Tamura T."/>
        </authorList>
    </citation>
    <scope>NUCLEOTIDE SEQUENCE</scope>
    <source>
        <strain evidence="10">NBRC 16421</strain>
    </source>
</reference>
<keyword evidence="5" id="KW-0663">Pyridoxal phosphate</keyword>
<evidence type="ECO:0000256" key="6">
    <source>
        <dbReference type="ARBA" id="ARBA00023004"/>
    </source>
</evidence>
<dbReference type="InterPro" id="IPR015421">
    <property type="entry name" value="PyrdxlP-dep_Trfase_major"/>
</dbReference>
<dbReference type="InterPro" id="IPR016454">
    <property type="entry name" value="Cysteine_dSase"/>
</dbReference>
<keyword evidence="11" id="KW-1185">Reference proteome</keyword>
<evidence type="ECO:0000256" key="5">
    <source>
        <dbReference type="ARBA" id="ARBA00022898"/>
    </source>
</evidence>
<name>A0A8J4E918_9ACTN</name>
<evidence type="ECO:0000256" key="3">
    <source>
        <dbReference type="ARBA" id="ARBA00022679"/>
    </source>
</evidence>
<dbReference type="Pfam" id="PF00266">
    <property type="entry name" value="Aminotran_5"/>
    <property type="match status" value="1"/>
</dbReference>
<protein>
    <submittedName>
        <fullName evidence="10">Cysteine desulfurase</fullName>
    </submittedName>
</protein>
<keyword evidence="3" id="KW-0808">Transferase</keyword>
<keyword evidence="6" id="KW-0408">Iron</keyword>
<keyword evidence="7" id="KW-0411">Iron-sulfur</keyword>
<dbReference type="GO" id="GO:0046872">
    <property type="term" value="F:metal ion binding"/>
    <property type="evidence" value="ECO:0007669"/>
    <property type="project" value="UniProtKB-KW"/>
</dbReference>
<dbReference type="EMBL" id="BOPG01000091">
    <property type="protein sequence ID" value="GIJ63312.1"/>
    <property type="molecule type" value="Genomic_DNA"/>
</dbReference>
<evidence type="ECO:0000256" key="8">
    <source>
        <dbReference type="ARBA" id="ARBA00050776"/>
    </source>
</evidence>
<dbReference type="PANTHER" id="PTHR11601:SF34">
    <property type="entry name" value="CYSTEINE DESULFURASE"/>
    <property type="match status" value="1"/>
</dbReference>
<evidence type="ECO:0000256" key="2">
    <source>
        <dbReference type="ARBA" id="ARBA00006490"/>
    </source>
</evidence>
<evidence type="ECO:0000256" key="7">
    <source>
        <dbReference type="ARBA" id="ARBA00023014"/>
    </source>
</evidence>
<dbReference type="PIRSF" id="PIRSF005572">
    <property type="entry name" value="NifS"/>
    <property type="match status" value="1"/>
</dbReference>
<dbReference type="InterPro" id="IPR000192">
    <property type="entry name" value="Aminotrans_V_dom"/>
</dbReference>
<dbReference type="PANTHER" id="PTHR11601">
    <property type="entry name" value="CYSTEINE DESULFURYLASE FAMILY MEMBER"/>
    <property type="match status" value="1"/>
</dbReference>
<dbReference type="GO" id="GO:0051536">
    <property type="term" value="F:iron-sulfur cluster binding"/>
    <property type="evidence" value="ECO:0007669"/>
    <property type="project" value="UniProtKB-KW"/>
</dbReference>
<sequence length="405" mass="42347">MTDAVYLDHNATTPVDPRVADAMAPFLHGAFGNPSSSHRFGVRARVAVDNARGQVAEFLDCESDEIVFTGSGSEADHLAIRGIVLGGGLTGESRRSHVVTQCTEHPAVLQTCESLQRLHGCTVTYLPVGGDGTVDPSAFAEALSERTAVASIMHANAETGTIQSIAALASAAHDRGVPFHTDAAQSAGRLDVRVTELGVDLLTLVGHKMYAPKGIGVLYRRRGLRLEPVGYGGGQEHGLRSGTENVAGIVGLGEACRLLADRREAMAAARRRRDLLEDHLRALLPGRVHLNGSREQRLPNTLNVSIDGVIGNDVLGFTETVAASTGSACHAGESAPSAVLLAMGIPAERALGALRLTVGRWTTDDDVTTAAAAIADAVRRYDAEVTTVPSTTAGTAVARTHPAGR</sequence>
<dbReference type="InterPro" id="IPR015424">
    <property type="entry name" value="PyrdxlP-dep_Trfase"/>
</dbReference>
<comment type="cofactor">
    <cofactor evidence="1">
        <name>pyridoxal 5'-phosphate</name>
        <dbReference type="ChEBI" id="CHEBI:597326"/>
    </cofactor>
</comment>
<organism evidence="10 11">
    <name type="scientific">Virgisporangium aurantiacum</name>
    <dbReference type="NCBI Taxonomy" id="175570"/>
    <lineage>
        <taxon>Bacteria</taxon>
        <taxon>Bacillati</taxon>
        <taxon>Actinomycetota</taxon>
        <taxon>Actinomycetes</taxon>
        <taxon>Micromonosporales</taxon>
        <taxon>Micromonosporaceae</taxon>
        <taxon>Virgisporangium</taxon>
    </lineage>
</organism>
<keyword evidence="4" id="KW-0479">Metal-binding</keyword>
<accession>A0A8J4E918</accession>
<dbReference type="AlphaFoldDB" id="A0A8J4E918"/>
<evidence type="ECO:0000313" key="10">
    <source>
        <dbReference type="EMBL" id="GIJ63312.1"/>
    </source>
</evidence>
<dbReference type="Proteomes" id="UP000612585">
    <property type="component" value="Unassembled WGS sequence"/>
</dbReference>
<evidence type="ECO:0000256" key="1">
    <source>
        <dbReference type="ARBA" id="ARBA00001933"/>
    </source>
</evidence>
<dbReference type="GO" id="GO:0031071">
    <property type="term" value="F:cysteine desulfurase activity"/>
    <property type="evidence" value="ECO:0007669"/>
    <property type="project" value="UniProtKB-EC"/>
</dbReference>
<dbReference type="RefSeq" id="WP_204009524.1">
    <property type="nucleotide sequence ID" value="NZ_BOPG01000091.1"/>
</dbReference>
<comment type="similarity">
    <text evidence="2">Belongs to the class-V pyridoxal-phosphate-dependent aminotransferase family. NifS/IscS subfamily.</text>
</comment>
<dbReference type="Gene3D" id="3.90.1150.10">
    <property type="entry name" value="Aspartate Aminotransferase, domain 1"/>
    <property type="match status" value="1"/>
</dbReference>